<evidence type="ECO:0000313" key="1">
    <source>
        <dbReference type="EMBL" id="CAK7337894.1"/>
    </source>
</evidence>
<dbReference type="InterPro" id="IPR011051">
    <property type="entry name" value="RmlC_Cupin_sf"/>
</dbReference>
<dbReference type="Gene3D" id="2.60.120.10">
    <property type="entry name" value="Jelly Rolls"/>
    <property type="match status" value="1"/>
</dbReference>
<dbReference type="EMBL" id="CAWUPB010001108">
    <property type="protein sequence ID" value="CAK7337894.1"/>
    <property type="molecule type" value="Genomic_DNA"/>
</dbReference>
<dbReference type="Proteomes" id="UP001314170">
    <property type="component" value="Unassembled WGS sequence"/>
</dbReference>
<dbReference type="PANTHER" id="PTHR31189">
    <property type="entry name" value="OS03G0336100 PROTEIN-RELATED"/>
    <property type="match status" value="1"/>
</dbReference>
<protein>
    <submittedName>
        <fullName evidence="1">Uncharacterized protein</fullName>
    </submittedName>
</protein>
<dbReference type="AlphaFoldDB" id="A0AAV1RMK3"/>
<name>A0AAV1RMK3_9ROSI</name>
<comment type="caution">
    <text evidence="1">The sequence shown here is derived from an EMBL/GenBank/DDBJ whole genome shotgun (WGS) entry which is preliminary data.</text>
</comment>
<proteinExistence type="predicted"/>
<reference evidence="1 2" key="1">
    <citation type="submission" date="2024-01" db="EMBL/GenBank/DDBJ databases">
        <authorList>
            <person name="Waweru B."/>
        </authorList>
    </citation>
    <scope>NUCLEOTIDE SEQUENCE [LARGE SCALE GENOMIC DNA]</scope>
</reference>
<accession>A0AAV1RMK3</accession>
<dbReference type="SUPFAM" id="SSF51182">
    <property type="entry name" value="RmlC-like cupins"/>
    <property type="match status" value="2"/>
</dbReference>
<dbReference type="InterPro" id="IPR050253">
    <property type="entry name" value="Seed_Storage-Functional"/>
</dbReference>
<organism evidence="1 2">
    <name type="scientific">Dovyalis caffra</name>
    <dbReference type="NCBI Taxonomy" id="77055"/>
    <lineage>
        <taxon>Eukaryota</taxon>
        <taxon>Viridiplantae</taxon>
        <taxon>Streptophyta</taxon>
        <taxon>Embryophyta</taxon>
        <taxon>Tracheophyta</taxon>
        <taxon>Spermatophyta</taxon>
        <taxon>Magnoliopsida</taxon>
        <taxon>eudicotyledons</taxon>
        <taxon>Gunneridae</taxon>
        <taxon>Pentapetalae</taxon>
        <taxon>rosids</taxon>
        <taxon>fabids</taxon>
        <taxon>Malpighiales</taxon>
        <taxon>Salicaceae</taxon>
        <taxon>Flacourtieae</taxon>
        <taxon>Dovyalis</taxon>
    </lineage>
</organism>
<keyword evidence="2" id="KW-1185">Reference proteome</keyword>
<evidence type="ECO:0000313" key="2">
    <source>
        <dbReference type="Proteomes" id="UP001314170"/>
    </source>
</evidence>
<dbReference type="PANTHER" id="PTHR31189:SF48">
    <property type="entry name" value="LEGUMIN B"/>
    <property type="match status" value="1"/>
</dbReference>
<gene>
    <name evidence="1" type="ORF">DCAF_LOCUS12935</name>
</gene>
<sequence length="149" mass="17524">MEPKKLLPRDQFGGQFECPRQRTQQERNHNVFSGFDERILAEAFNIDTRLARRMKNNNDDRSINRNFQAVIPPQSREEEERKVECRGSQRGRFCTTRLKHNIKDPKRANVFKQVGRLTTVNSLILPVLGYVQFSVERGVQNLSLYIYNL</sequence>
<dbReference type="InterPro" id="IPR014710">
    <property type="entry name" value="RmlC-like_jellyroll"/>
</dbReference>